<feature type="transmembrane region" description="Helical" evidence="1">
    <location>
        <begin position="75"/>
        <end position="93"/>
    </location>
</feature>
<keyword evidence="1" id="KW-1133">Transmembrane helix</keyword>
<dbReference type="RefSeq" id="WP_175128883.1">
    <property type="nucleotide sequence ID" value="NZ_CADILD010000002.1"/>
</dbReference>
<protein>
    <submittedName>
        <fullName evidence="2">Uncharacterized protein</fullName>
    </submittedName>
</protein>
<evidence type="ECO:0000313" key="3">
    <source>
        <dbReference type="Proteomes" id="UP000494105"/>
    </source>
</evidence>
<evidence type="ECO:0000256" key="1">
    <source>
        <dbReference type="SAM" id="Phobius"/>
    </source>
</evidence>
<organism evidence="2 3">
    <name type="scientific">Achromobacter piechaudii</name>
    <dbReference type="NCBI Taxonomy" id="72556"/>
    <lineage>
        <taxon>Bacteria</taxon>
        <taxon>Pseudomonadati</taxon>
        <taxon>Pseudomonadota</taxon>
        <taxon>Betaproteobacteria</taxon>
        <taxon>Burkholderiales</taxon>
        <taxon>Alcaligenaceae</taxon>
        <taxon>Achromobacter</taxon>
    </lineage>
</organism>
<keyword evidence="1" id="KW-0472">Membrane</keyword>
<proteinExistence type="predicted"/>
<feature type="transmembrane region" description="Helical" evidence="1">
    <location>
        <begin position="246"/>
        <end position="267"/>
    </location>
</feature>
<sequence length="364" mass="39643">MGVVVVYGLVQGVVSVAAFLTLNILVLFTVRKLLDLFFKCAARILGSLADVLRPKCKAIISFANSEMEAWSTPHIWFIALFQAVGLILFISAVRGELSLIGLVFALLVYPFLACALSISLLAKLPSVKSCWNDPSGKIIFFGGQIFVLFVAKGAANNWLAEMWKVSPVNFPLTHATATGFMMLACLALLMMAFALVFELLFCFSLMASRDLPKASTGEDSITWYLSGIANSGMEGRVARNLRLQGAGLVVVTLTTFVACVIAVYAAFALSGTRVANTFLAAVAFELDAVPGDRCELATNDRKQLAKKDPDVKVVFLATSQEKALVVRRLKDFYKPMVLRKFNQDPDAIKRSILVGEAVNCYVLK</sequence>
<feature type="transmembrane region" description="Helical" evidence="1">
    <location>
        <begin position="180"/>
        <end position="203"/>
    </location>
</feature>
<evidence type="ECO:0000313" key="2">
    <source>
        <dbReference type="EMBL" id="CAB3878317.1"/>
    </source>
</evidence>
<reference evidence="2 3" key="1">
    <citation type="submission" date="2020-04" db="EMBL/GenBank/DDBJ databases">
        <authorList>
            <person name="De Canck E."/>
        </authorList>
    </citation>
    <scope>NUCLEOTIDE SEQUENCE [LARGE SCALE GENOMIC DNA]</scope>
    <source>
        <strain evidence="2 3">LMG 1861</strain>
    </source>
</reference>
<gene>
    <name evidence="2" type="ORF">LMG1861_03137</name>
</gene>
<keyword evidence="1" id="KW-0812">Transmembrane</keyword>
<name>A0A6S7D4H4_9BURK</name>
<feature type="transmembrane region" description="Helical" evidence="1">
    <location>
        <begin position="138"/>
        <end position="160"/>
    </location>
</feature>
<feature type="transmembrane region" description="Helical" evidence="1">
    <location>
        <begin position="99"/>
        <end position="122"/>
    </location>
</feature>
<dbReference type="AlphaFoldDB" id="A0A6S7D4H4"/>
<dbReference type="EMBL" id="CADILD010000002">
    <property type="protein sequence ID" value="CAB3878317.1"/>
    <property type="molecule type" value="Genomic_DNA"/>
</dbReference>
<feature type="transmembrane region" description="Helical" evidence="1">
    <location>
        <begin position="6"/>
        <end position="30"/>
    </location>
</feature>
<dbReference type="Proteomes" id="UP000494105">
    <property type="component" value="Unassembled WGS sequence"/>
</dbReference>
<accession>A0A6S7D4H4</accession>